<dbReference type="Pfam" id="PF19721">
    <property type="entry name" value="DUF6215"/>
    <property type="match status" value="1"/>
</dbReference>
<reference evidence="3" key="1">
    <citation type="submission" date="2020-01" db="EMBL/GenBank/DDBJ databases">
        <title>Insect and environment-associated Actinomycetes.</title>
        <authorList>
            <person name="Currrie C."/>
            <person name="Chevrette M."/>
            <person name="Carlson C."/>
            <person name="Stubbendieck R."/>
            <person name="Wendt-Pienkowski E."/>
        </authorList>
    </citation>
    <scope>NUCLEOTIDE SEQUENCE</scope>
    <source>
        <strain evidence="3">SID12501</strain>
    </source>
</reference>
<evidence type="ECO:0000313" key="3">
    <source>
        <dbReference type="EMBL" id="NEC90356.1"/>
    </source>
</evidence>
<dbReference type="RefSeq" id="WP_164320142.1">
    <property type="nucleotide sequence ID" value="NZ_JAAGLU010000031.1"/>
</dbReference>
<evidence type="ECO:0000256" key="2">
    <source>
        <dbReference type="SAM" id="Phobius"/>
    </source>
</evidence>
<dbReference type="EMBL" id="JAAGLU010000031">
    <property type="protein sequence ID" value="NEC90356.1"/>
    <property type="molecule type" value="Genomic_DNA"/>
</dbReference>
<keyword evidence="2" id="KW-0812">Transmembrane</keyword>
<accession>A0A6B3C1N4</accession>
<keyword evidence="2" id="KW-1133">Transmembrane helix</keyword>
<protein>
    <submittedName>
        <fullName evidence="3">Uncharacterized protein</fullName>
    </submittedName>
</protein>
<name>A0A6B3C1N4_9ACTN</name>
<dbReference type="AlphaFoldDB" id="A0A6B3C1N4"/>
<comment type="caution">
    <text evidence="3">The sequence shown here is derived from an EMBL/GenBank/DDBJ whole genome shotgun (WGS) entry which is preliminary data.</text>
</comment>
<gene>
    <name evidence="3" type="ORF">G3I71_32170</name>
</gene>
<proteinExistence type="predicted"/>
<keyword evidence="2" id="KW-0472">Membrane</keyword>
<organism evidence="3">
    <name type="scientific">Streptomyces sp. SID12501</name>
    <dbReference type="NCBI Taxonomy" id="2706042"/>
    <lineage>
        <taxon>Bacteria</taxon>
        <taxon>Bacillati</taxon>
        <taxon>Actinomycetota</taxon>
        <taxon>Actinomycetes</taxon>
        <taxon>Kitasatosporales</taxon>
        <taxon>Streptomycetaceae</taxon>
        <taxon>Streptomyces</taxon>
    </lineage>
</organism>
<feature type="region of interest" description="Disordered" evidence="1">
    <location>
        <begin position="31"/>
        <end position="50"/>
    </location>
</feature>
<feature type="transmembrane region" description="Helical" evidence="2">
    <location>
        <begin position="6"/>
        <end position="25"/>
    </location>
</feature>
<evidence type="ECO:0000256" key="1">
    <source>
        <dbReference type="SAM" id="MobiDB-lite"/>
    </source>
</evidence>
<sequence>MSEGAQVASALIVVACLAVGFWVMAKFEPDPKDSPPASCSRSDDDVPLSKPVSGVQLCEALNRPDLATLLGTPDDRVWSASSNEATSSDKQDVMSTDPEATIQLEGYSVKLSEAVDITVADIADSEYLSVPGERKTVLGHKAFLYSGQTIGIIFKDGKGSSGPGGISRNLLVAKDPKDGGGTYEISIWRQDDLPPDATALLRVAERVLPTVPGWPAA</sequence>
<dbReference type="InterPro" id="IPR046187">
    <property type="entry name" value="DUF6215"/>
</dbReference>